<accession>A0ACD5AIZ9</accession>
<sequence length="493" mass="50063">MSATSAETRSSASATSDRARIEPESQRLTGRLKLVLAVLLVAQFMLAVDFSILNVALPAIGDGLGFSLANLQWIATAFALSAAGFTLFFGRIGDLIGRKKIFIGSLALLGLSSLAGGLATSPEVLLAARVAQGLATAAATPAGLSLLTTSFAEGPLRQKALGINGALMSAGFTTGAILGGVLTDLLSWRWAFFINVPVALAVVLIAPTVIKESKPAARPRLDLPGALAVTLGLLGLVYGLTQAGEYGWSHPHALLGLAAGVVFLAAFFLVERKVAEPLVPLRTLGRRTVAWGNVLGLLAFVTETSLVYLLTLYLQKTLGFSPLAAGVSFGVLGIGTVVGGLLAPKVIARTSTLTALVAGGVIQTVFTAALLFLGTTTGASLALLLPATFFGGVGNMLVIVGFMVTATSGLPDAEQGLATGLASMSQQVGITMGTPIMSAVVTATTAGAATASAVHHGVTVAIAVNAALVLLGVVLAALFLRTRTNTPESRPGS</sequence>
<name>A0ACD5AIZ9_9ACTN</name>
<evidence type="ECO:0000313" key="2">
    <source>
        <dbReference type="Proteomes" id="UP001432251"/>
    </source>
</evidence>
<evidence type="ECO:0000313" key="1">
    <source>
        <dbReference type="EMBL" id="WWQ67164.1"/>
    </source>
</evidence>
<protein>
    <submittedName>
        <fullName evidence="1">MFS transporter</fullName>
    </submittedName>
</protein>
<keyword evidence="2" id="KW-1185">Reference proteome</keyword>
<gene>
    <name evidence="1" type="ORF">V2W30_30125</name>
</gene>
<proteinExistence type="predicted"/>
<dbReference type="EMBL" id="CP146022">
    <property type="protein sequence ID" value="WWQ67164.1"/>
    <property type="molecule type" value="Genomic_DNA"/>
</dbReference>
<organism evidence="1 2">
    <name type="scientific">Streptomyces citrinus</name>
    <dbReference type="NCBI Taxonomy" id="3118173"/>
    <lineage>
        <taxon>Bacteria</taxon>
        <taxon>Bacillati</taxon>
        <taxon>Actinomycetota</taxon>
        <taxon>Actinomycetes</taxon>
        <taxon>Kitasatosporales</taxon>
        <taxon>Streptomycetaceae</taxon>
        <taxon>Streptomyces</taxon>
    </lineage>
</organism>
<dbReference type="Proteomes" id="UP001432251">
    <property type="component" value="Chromosome"/>
</dbReference>
<reference evidence="1" key="1">
    <citation type="journal article" date="2025" name="Int. J. Syst. Evol. Microbiol.">
        <title>Streptomyces citrinus sp. nov., with yellow diffusible pigment.</title>
        <authorList>
            <person name="He Y."/>
            <person name="Yang E."/>
            <person name="Xu J."/>
            <person name="Sun Y."/>
            <person name="Sun L."/>
        </authorList>
    </citation>
    <scope>NUCLEOTIDE SEQUENCE</scope>
    <source>
        <strain evidence="1">Q6</strain>
    </source>
</reference>